<dbReference type="GO" id="GO:0006508">
    <property type="term" value="P:proteolysis"/>
    <property type="evidence" value="ECO:0007669"/>
    <property type="project" value="UniProtKB-KW"/>
</dbReference>
<dbReference type="InParanoid" id="S7XKG4"/>
<evidence type="ECO:0000313" key="6">
    <source>
        <dbReference type="Proteomes" id="UP000014978"/>
    </source>
</evidence>
<name>S7XKG4_SPRLO</name>
<dbReference type="PANTHER" id="PTHR12378:SF7">
    <property type="entry name" value="DESUMOYLATING ISOPEPTIDASE 1"/>
    <property type="match status" value="1"/>
</dbReference>
<dbReference type="Proteomes" id="UP000014978">
    <property type="component" value="Unassembled WGS sequence"/>
</dbReference>
<dbReference type="SMART" id="SM01179">
    <property type="entry name" value="DUF862"/>
    <property type="match status" value="1"/>
</dbReference>
<dbReference type="GO" id="GO:0070646">
    <property type="term" value="P:protein modification by small protein removal"/>
    <property type="evidence" value="ECO:0007669"/>
    <property type="project" value="TreeGrafter"/>
</dbReference>
<comment type="similarity">
    <text evidence="1">Belongs to the DeSI family.</text>
</comment>
<dbReference type="STRING" id="1358809.S7XKG4"/>
<evidence type="ECO:0000256" key="3">
    <source>
        <dbReference type="ARBA" id="ARBA00022801"/>
    </source>
</evidence>
<comment type="caution">
    <text evidence="5">The sequence shown here is derived from an EMBL/GenBank/DDBJ whole genome shotgun (WGS) entry which is preliminary data.</text>
</comment>
<accession>S7XKG4</accession>
<dbReference type="VEuPathDB" id="MicrosporidiaDB:SLOPH_1477"/>
<sequence length="178" mass="21130">MPEVLIIFHFPNISFFLFGNQYIKYLYPPSFMSHQKVLLRVYNLASPQTLFFCKTLGLNFKGIWHSSIVVYDKEYFYSSGIRNTQPGFSGYGMHVYEHDMGETLIQHEIFIEYLESINGDYNVDTYHVLKNNCNHFIDDVIKFLLDKTIPEYIHECLKIIEESPHREIIENIIKNVRF</sequence>
<evidence type="ECO:0000259" key="4">
    <source>
        <dbReference type="PROSITE" id="PS51858"/>
    </source>
</evidence>
<keyword evidence="6" id="KW-1185">Reference proteome</keyword>
<evidence type="ECO:0000256" key="2">
    <source>
        <dbReference type="ARBA" id="ARBA00022670"/>
    </source>
</evidence>
<keyword evidence="3" id="KW-0378">Hydrolase</keyword>
<evidence type="ECO:0000256" key="1">
    <source>
        <dbReference type="ARBA" id="ARBA00008140"/>
    </source>
</evidence>
<organism evidence="5 6">
    <name type="scientific">Spraguea lophii (strain 42_110)</name>
    <name type="common">Microsporidian parasite</name>
    <dbReference type="NCBI Taxonomy" id="1358809"/>
    <lineage>
        <taxon>Eukaryota</taxon>
        <taxon>Fungi</taxon>
        <taxon>Fungi incertae sedis</taxon>
        <taxon>Microsporidia</taxon>
        <taxon>Spragueidae</taxon>
        <taxon>Spraguea</taxon>
    </lineage>
</organism>
<dbReference type="PANTHER" id="PTHR12378">
    <property type="entry name" value="DESUMOYLATING ISOPEPTIDASE"/>
    <property type="match status" value="1"/>
</dbReference>
<gene>
    <name evidence="5" type="ORF">SLOPH_1477</name>
</gene>
<keyword evidence="2" id="KW-0645">Protease</keyword>
<dbReference type="GO" id="GO:0008233">
    <property type="term" value="F:peptidase activity"/>
    <property type="evidence" value="ECO:0007669"/>
    <property type="project" value="UniProtKB-KW"/>
</dbReference>
<dbReference type="InterPro" id="IPR008580">
    <property type="entry name" value="PPPDE_dom"/>
</dbReference>
<dbReference type="EMBL" id="ATCN01000204">
    <property type="protein sequence ID" value="EPR79549.1"/>
    <property type="molecule type" value="Genomic_DNA"/>
</dbReference>
<feature type="domain" description="PPPDE" evidence="4">
    <location>
        <begin position="35"/>
        <end position="163"/>
    </location>
</feature>
<dbReference type="Pfam" id="PF05903">
    <property type="entry name" value="Peptidase_C97"/>
    <property type="match status" value="1"/>
</dbReference>
<reference evidence="6" key="1">
    <citation type="journal article" date="2013" name="PLoS Genet.">
        <title>The genome of Spraguea lophii and the basis of host-microsporidian interactions.</title>
        <authorList>
            <person name="Campbell S.E."/>
            <person name="Williams T.A."/>
            <person name="Yousuf A."/>
            <person name="Soanes D.M."/>
            <person name="Paszkiewicz K.H."/>
            <person name="Williams B.A.P."/>
        </authorList>
    </citation>
    <scope>NUCLEOTIDE SEQUENCE [LARGE SCALE GENOMIC DNA]</scope>
    <source>
        <strain evidence="6">42_110</strain>
    </source>
</reference>
<dbReference type="AlphaFoldDB" id="S7XKG4"/>
<dbReference type="OMA" id="WHTAIVI"/>
<protein>
    <submittedName>
        <fullName evidence="5">PPPDE putative peptidase domain containing protein</fullName>
    </submittedName>
</protein>
<dbReference type="InterPro" id="IPR042266">
    <property type="entry name" value="PPPDE_sf"/>
</dbReference>
<dbReference type="PROSITE" id="PS51858">
    <property type="entry name" value="PPPDE"/>
    <property type="match status" value="1"/>
</dbReference>
<dbReference type="HOGENOM" id="CLU_101028_1_0_1"/>
<dbReference type="Gene3D" id="3.90.1720.30">
    <property type="entry name" value="PPPDE domains"/>
    <property type="match status" value="1"/>
</dbReference>
<proteinExistence type="inferred from homology"/>
<dbReference type="OrthoDB" id="21221at2759"/>
<evidence type="ECO:0000313" key="5">
    <source>
        <dbReference type="EMBL" id="EPR79549.1"/>
    </source>
</evidence>